<dbReference type="Proteomes" id="UP000704712">
    <property type="component" value="Unassembled WGS sequence"/>
</dbReference>
<feature type="compositionally biased region" description="Acidic residues" evidence="1">
    <location>
        <begin position="89"/>
        <end position="106"/>
    </location>
</feature>
<keyword evidence="2" id="KW-0732">Signal</keyword>
<sequence length="139" mass="14890">MFKRMVVLVFVATAGVIFSHVDAANLRHHESARDLEASDSGSTELLLDELFGDRFLTLSIDGSTLDGSKDLDDEGLGDASLEASQELDGGSDDDVTDSQDSEDGSEDNLGTPYQPGTIKPASIDSSSQGFDKDSLSWWK</sequence>
<gene>
    <name evidence="3" type="ORF">GN244_ATG00756</name>
    <name evidence="4" type="ORF">GN958_ATG20356</name>
</gene>
<accession>A0A833T341</accession>
<name>A0A833T341_PHYIN</name>
<comment type="caution">
    <text evidence="3">The sequence shown here is derived from an EMBL/GenBank/DDBJ whole genome shotgun (WGS) entry which is preliminary data.</text>
</comment>
<dbReference type="EMBL" id="WSZM01000014">
    <property type="protein sequence ID" value="KAF4046757.1"/>
    <property type="molecule type" value="Genomic_DNA"/>
</dbReference>
<feature type="signal peptide" evidence="2">
    <location>
        <begin position="1"/>
        <end position="23"/>
    </location>
</feature>
<evidence type="ECO:0000256" key="1">
    <source>
        <dbReference type="SAM" id="MobiDB-lite"/>
    </source>
</evidence>
<feature type="compositionally biased region" description="Basic and acidic residues" evidence="1">
    <location>
        <begin position="130"/>
        <end position="139"/>
    </location>
</feature>
<reference evidence="3" key="1">
    <citation type="submission" date="2020-04" db="EMBL/GenBank/DDBJ databases">
        <title>Hybrid Assembly of Korean Phytophthora infestans isolates.</title>
        <authorList>
            <person name="Prokchorchik M."/>
            <person name="Lee Y."/>
            <person name="Seo J."/>
            <person name="Cho J.-H."/>
            <person name="Park Y.-E."/>
            <person name="Jang D.-C."/>
            <person name="Im J.-S."/>
            <person name="Choi J.-G."/>
            <person name="Park H.-J."/>
            <person name="Lee G.-B."/>
            <person name="Lee Y.-G."/>
            <person name="Hong S.-Y."/>
            <person name="Cho K."/>
            <person name="Sohn K.H."/>
        </authorList>
    </citation>
    <scope>NUCLEOTIDE SEQUENCE</scope>
    <source>
        <strain evidence="3">KR_1_A1</strain>
        <strain evidence="4">KR_2_A2</strain>
    </source>
</reference>
<feature type="chain" id="PRO_5036239712" description="Secreted RxLR effector peptide protein" evidence="2">
    <location>
        <begin position="24"/>
        <end position="139"/>
    </location>
</feature>
<evidence type="ECO:0000313" key="5">
    <source>
        <dbReference type="Proteomes" id="UP000602510"/>
    </source>
</evidence>
<evidence type="ECO:0008006" key="6">
    <source>
        <dbReference type="Google" id="ProtNLM"/>
    </source>
</evidence>
<dbReference type="Proteomes" id="UP000602510">
    <property type="component" value="Unassembled WGS sequence"/>
</dbReference>
<organism evidence="3 5">
    <name type="scientific">Phytophthora infestans</name>
    <name type="common">Potato late blight agent</name>
    <name type="synonym">Botrytis infestans</name>
    <dbReference type="NCBI Taxonomy" id="4787"/>
    <lineage>
        <taxon>Eukaryota</taxon>
        <taxon>Sar</taxon>
        <taxon>Stramenopiles</taxon>
        <taxon>Oomycota</taxon>
        <taxon>Peronosporomycetes</taxon>
        <taxon>Peronosporales</taxon>
        <taxon>Peronosporaceae</taxon>
        <taxon>Phytophthora</taxon>
    </lineage>
</organism>
<evidence type="ECO:0000313" key="4">
    <source>
        <dbReference type="EMBL" id="KAF4130462.1"/>
    </source>
</evidence>
<dbReference type="OMA" id="VNTPYQS"/>
<feature type="region of interest" description="Disordered" evidence="1">
    <location>
        <begin position="62"/>
        <end position="139"/>
    </location>
</feature>
<protein>
    <recommendedName>
        <fullName evidence="6">Secreted RxLR effector peptide protein</fullName>
    </recommendedName>
</protein>
<evidence type="ECO:0000256" key="2">
    <source>
        <dbReference type="SAM" id="SignalP"/>
    </source>
</evidence>
<proteinExistence type="predicted"/>
<evidence type="ECO:0000313" key="3">
    <source>
        <dbReference type="EMBL" id="KAF4046757.1"/>
    </source>
</evidence>
<keyword evidence="5" id="KW-1185">Reference proteome</keyword>
<dbReference type="AlphaFoldDB" id="A0A833T341"/>
<dbReference type="EMBL" id="JAACNO010002837">
    <property type="protein sequence ID" value="KAF4130462.1"/>
    <property type="molecule type" value="Genomic_DNA"/>
</dbReference>